<sequence>MSNQISRVGRQGAGGYDVVTGVVNVCRGLLHFFTPAGASQEELGGRAWYVLIVIHLCRRT</sequence>
<proteinExistence type="predicted"/>
<accession>A0A5B7DYD1</accession>
<dbReference type="EMBL" id="VSRR010001539">
    <property type="protein sequence ID" value="MPC25983.1"/>
    <property type="molecule type" value="Genomic_DNA"/>
</dbReference>
<dbReference type="AlphaFoldDB" id="A0A5B7DYD1"/>
<evidence type="ECO:0000313" key="1">
    <source>
        <dbReference type="EMBL" id="MPC25983.1"/>
    </source>
</evidence>
<evidence type="ECO:0000313" key="2">
    <source>
        <dbReference type="Proteomes" id="UP000324222"/>
    </source>
</evidence>
<reference evidence="1 2" key="1">
    <citation type="submission" date="2019-05" db="EMBL/GenBank/DDBJ databases">
        <title>Another draft genome of Portunus trituberculatus and its Hox gene families provides insights of decapod evolution.</title>
        <authorList>
            <person name="Jeong J.-H."/>
            <person name="Song I."/>
            <person name="Kim S."/>
            <person name="Choi T."/>
            <person name="Kim D."/>
            <person name="Ryu S."/>
            <person name="Kim W."/>
        </authorList>
    </citation>
    <scope>NUCLEOTIDE SEQUENCE [LARGE SCALE GENOMIC DNA]</scope>
    <source>
        <tissue evidence="1">Muscle</tissue>
    </source>
</reference>
<organism evidence="1 2">
    <name type="scientific">Portunus trituberculatus</name>
    <name type="common">Swimming crab</name>
    <name type="synonym">Neptunus trituberculatus</name>
    <dbReference type="NCBI Taxonomy" id="210409"/>
    <lineage>
        <taxon>Eukaryota</taxon>
        <taxon>Metazoa</taxon>
        <taxon>Ecdysozoa</taxon>
        <taxon>Arthropoda</taxon>
        <taxon>Crustacea</taxon>
        <taxon>Multicrustacea</taxon>
        <taxon>Malacostraca</taxon>
        <taxon>Eumalacostraca</taxon>
        <taxon>Eucarida</taxon>
        <taxon>Decapoda</taxon>
        <taxon>Pleocyemata</taxon>
        <taxon>Brachyura</taxon>
        <taxon>Eubrachyura</taxon>
        <taxon>Portunoidea</taxon>
        <taxon>Portunidae</taxon>
        <taxon>Portuninae</taxon>
        <taxon>Portunus</taxon>
    </lineage>
</organism>
<comment type="caution">
    <text evidence="1">The sequence shown here is derived from an EMBL/GenBank/DDBJ whole genome shotgun (WGS) entry which is preliminary data.</text>
</comment>
<gene>
    <name evidence="1" type="ORF">E2C01_019109</name>
</gene>
<name>A0A5B7DYD1_PORTR</name>
<keyword evidence="2" id="KW-1185">Reference proteome</keyword>
<dbReference type="Proteomes" id="UP000324222">
    <property type="component" value="Unassembled WGS sequence"/>
</dbReference>
<protein>
    <submittedName>
        <fullName evidence="1">Uncharacterized protein</fullName>
    </submittedName>
</protein>